<name>A0A151A396_9STAP</name>
<dbReference type="Gene3D" id="3.40.50.200">
    <property type="entry name" value="Peptidase S8/S53 domain"/>
    <property type="match status" value="1"/>
</dbReference>
<dbReference type="Proteomes" id="UP000075418">
    <property type="component" value="Unassembled WGS sequence"/>
</dbReference>
<dbReference type="InterPro" id="IPR036852">
    <property type="entry name" value="Peptidase_S8/S53_dom_sf"/>
</dbReference>
<evidence type="ECO:0000259" key="1">
    <source>
        <dbReference type="Pfam" id="PF00082"/>
    </source>
</evidence>
<organism evidence="2 3">
    <name type="scientific">Staphylococcus kloosii</name>
    <dbReference type="NCBI Taxonomy" id="29384"/>
    <lineage>
        <taxon>Bacteria</taxon>
        <taxon>Bacillati</taxon>
        <taxon>Bacillota</taxon>
        <taxon>Bacilli</taxon>
        <taxon>Bacillales</taxon>
        <taxon>Staphylococcaceae</taxon>
        <taxon>Staphylococcus</taxon>
    </lineage>
</organism>
<evidence type="ECO:0000313" key="3">
    <source>
        <dbReference type="Proteomes" id="UP000075418"/>
    </source>
</evidence>
<evidence type="ECO:0000313" key="2">
    <source>
        <dbReference type="EMBL" id="KYH13859.1"/>
    </source>
</evidence>
<dbReference type="EMBL" id="LUGM01000002">
    <property type="protein sequence ID" value="KYH13859.1"/>
    <property type="molecule type" value="Genomic_DNA"/>
</dbReference>
<gene>
    <name evidence="2" type="ORF">A0131_03435</name>
</gene>
<feature type="domain" description="Peptidase S8/S53" evidence="1">
    <location>
        <begin position="2"/>
        <end position="153"/>
    </location>
</feature>
<dbReference type="InterPro" id="IPR000209">
    <property type="entry name" value="Peptidase_S8/S53_dom"/>
</dbReference>
<dbReference type="SUPFAM" id="SSF52743">
    <property type="entry name" value="Subtilisin-like"/>
    <property type="match status" value="1"/>
</dbReference>
<dbReference type="Pfam" id="PF00082">
    <property type="entry name" value="Peptidase_S8"/>
    <property type="match status" value="1"/>
</dbReference>
<protein>
    <recommendedName>
        <fullName evidence="1">Peptidase S8/S53 domain-containing protein</fullName>
    </recommendedName>
</protein>
<dbReference type="AlphaFoldDB" id="A0A151A396"/>
<comment type="caution">
    <text evidence="2">The sequence shown here is derived from an EMBL/GenBank/DDBJ whole genome shotgun (WGS) entry which is preliminary data.</text>
</comment>
<reference evidence="2 3" key="1">
    <citation type="submission" date="2016-02" db="EMBL/GenBank/DDBJ databases">
        <title>Draft genome sequence of hydrocarbon degrading Staphylococcus saprophyticus Strain CNV2, isolated from crude-oil contaminated soil from Noonmati Oil Refinery, Guwahati, Assam, India.</title>
        <authorList>
            <person name="Mukherjee A."/>
            <person name="Chettri B."/>
            <person name="Langpoklakpam J."/>
            <person name="Singh A.K."/>
            <person name="Chattopadhyay D.J."/>
        </authorList>
    </citation>
    <scope>NUCLEOTIDE SEQUENCE [LARGE SCALE GENOMIC DNA]</scope>
    <source>
        <strain evidence="2 3">CNV2</strain>
    </source>
</reference>
<dbReference type="GO" id="GO:0006508">
    <property type="term" value="P:proteolysis"/>
    <property type="evidence" value="ECO:0007669"/>
    <property type="project" value="InterPro"/>
</dbReference>
<dbReference type="GO" id="GO:0004252">
    <property type="term" value="F:serine-type endopeptidase activity"/>
    <property type="evidence" value="ECO:0007669"/>
    <property type="project" value="InterPro"/>
</dbReference>
<proteinExistence type="predicted"/>
<accession>A0A151A396</accession>
<sequence length="169" mass="19689">MGVNIINLSLSIYNSKTKKRQKEKISNLIKIAYDKEISIVASSGNHWQEDNFFNQYKNYTFVVTSKNFYGNIASYSRKINNTYSVFGGDIDSVSDYSKIEKYLVVSTFPEYLSNDYFNYFGVPKGYSYYWGTSIATARFTHKIIKVFQKYGVLNSDAKQELDKYLYIQE</sequence>